<keyword evidence="2" id="KW-0812">Transmembrane</keyword>
<protein>
    <recommendedName>
        <fullName evidence="3">C-CAP/cofactor C-like domain-containing protein</fullName>
    </recommendedName>
</protein>
<feature type="compositionally biased region" description="Basic and acidic residues" evidence="1">
    <location>
        <begin position="902"/>
        <end position="912"/>
    </location>
</feature>
<dbReference type="PANTHER" id="PTHR33870:SF4">
    <property type="entry name" value="CARDIOMYOPATHY-ASSOCIATED PROTEIN"/>
    <property type="match status" value="1"/>
</dbReference>
<feature type="compositionally biased region" description="Basic and acidic residues" evidence="1">
    <location>
        <begin position="531"/>
        <end position="544"/>
    </location>
</feature>
<dbReference type="Proteomes" id="UP000306102">
    <property type="component" value="Unassembled WGS sequence"/>
</dbReference>
<feature type="compositionally biased region" description="Acidic residues" evidence="1">
    <location>
        <begin position="553"/>
        <end position="581"/>
    </location>
</feature>
<dbReference type="PANTHER" id="PTHR33870">
    <property type="entry name" value="CARDIOMYOPATHY-ASSOCIATED PROTEIN"/>
    <property type="match status" value="1"/>
</dbReference>
<feature type="compositionally biased region" description="Low complexity" evidence="1">
    <location>
        <begin position="1167"/>
        <end position="1180"/>
    </location>
</feature>
<reference evidence="4 5" key="1">
    <citation type="journal article" date="2018" name="Proc. Natl. Acad. Sci. U.S.A.">
        <title>Draft genome sequence of Camellia sinensis var. sinensis provides insights into the evolution of the tea genome and tea quality.</title>
        <authorList>
            <person name="Wei C."/>
            <person name="Yang H."/>
            <person name="Wang S."/>
            <person name="Zhao J."/>
            <person name="Liu C."/>
            <person name="Gao L."/>
            <person name="Xia E."/>
            <person name="Lu Y."/>
            <person name="Tai Y."/>
            <person name="She G."/>
            <person name="Sun J."/>
            <person name="Cao H."/>
            <person name="Tong W."/>
            <person name="Gao Q."/>
            <person name="Li Y."/>
            <person name="Deng W."/>
            <person name="Jiang X."/>
            <person name="Wang W."/>
            <person name="Chen Q."/>
            <person name="Zhang S."/>
            <person name="Li H."/>
            <person name="Wu J."/>
            <person name="Wang P."/>
            <person name="Li P."/>
            <person name="Shi C."/>
            <person name="Zheng F."/>
            <person name="Jian J."/>
            <person name="Huang B."/>
            <person name="Shan D."/>
            <person name="Shi M."/>
            <person name="Fang C."/>
            <person name="Yue Y."/>
            <person name="Li F."/>
            <person name="Li D."/>
            <person name="Wei S."/>
            <person name="Han B."/>
            <person name="Jiang C."/>
            <person name="Yin Y."/>
            <person name="Xia T."/>
            <person name="Zhang Z."/>
            <person name="Bennetzen J.L."/>
            <person name="Zhao S."/>
            <person name="Wan X."/>
        </authorList>
    </citation>
    <scope>NUCLEOTIDE SEQUENCE [LARGE SCALE GENOMIC DNA]</scope>
    <source>
        <strain evidence="5">cv. Shuchazao</strain>
        <tissue evidence="4">Leaf</tissue>
    </source>
</reference>
<feature type="compositionally biased region" description="Polar residues" evidence="1">
    <location>
        <begin position="918"/>
        <end position="928"/>
    </location>
</feature>
<feature type="transmembrane region" description="Helical" evidence="2">
    <location>
        <begin position="255"/>
        <end position="275"/>
    </location>
</feature>
<keyword evidence="2" id="KW-0472">Membrane</keyword>
<feature type="region of interest" description="Disordered" evidence="1">
    <location>
        <begin position="444"/>
        <end position="591"/>
    </location>
</feature>
<dbReference type="PROSITE" id="PS51329">
    <property type="entry name" value="C_CAP_COFACTOR_C"/>
    <property type="match status" value="1"/>
</dbReference>
<feature type="compositionally biased region" description="Basic and acidic residues" evidence="1">
    <location>
        <begin position="1030"/>
        <end position="1043"/>
    </location>
</feature>
<feature type="compositionally biased region" description="Polar residues" evidence="1">
    <location>
        <begin position="1044"/>
        <end position="1058"/>
    </location>
</feature>
<proteinExistence type="predicted"/>
<feature type="compositionally biased region" description="Basic and acidic residues" evidence="1">
    <location>
        <begin position="1716"/>
        <end position="1739"/>
    </location>
</feature>
<feature type="region of interest" description="Disordered" evidence="1">
    <location>
        <begin position="1167"/>
        <end position="1189"/>
    </location>
</feature>
<feature type="compositionally biased region" description="Basic and acidic residues" evidence="1">
    <location>
        <begin position="1679"/>
        <end position="1692"/>
    </location>
</feature>
<feature type="compositionally biased region" description="Basic and acidic residues" evidence="1">
    <location>
        <begin position="1749"/>
        <end position="1774"/>
    </location>
</feature>
<feature type="transmembrane region" description="Helical" evidence="2">
    <location>
        <begin position="1989"/>
        <end position="2007"/>
    </location>
</feature>
<feature type="compositionally biased region" description="Polar residues" evidence="1">
    <location>
        <begin position="757"/>
        <end position="767"/>
    </location>
</feature>
<comment type="caution">
    <text evidence="4">The sequence shown here is derived from an EMBL/GenBank/DDBJ whole genome shotgun (WGS) entry which is preliminary data.</text>
</comment>
<evidence type="ECO:0000259" key="3">
    <source>
        <dbReference type="PROSITE" id="PS51329"/>
    </source>
</evidence>
<sequence>MLMTGADKRLDLDEIRPNFKLKLPTYPNDRNQAIRSSVSVSSSSSVSSSVSVSSSSSVSSSVSVSSSSSVSSSVSVSSSSSVSSSVSVSSSSSVSSSVSVSSSSSVSSSVSVSSSSSVSSSVSVSSSSSVSSSVSVSSSSSVSSSVSVSSSSSVSSSVSVSSSSSVSSSVSVSSSSSVSSSVSVSSSSSVSSSVSVSSSSSVSSSVSVSSSSSVSSSIGNEKVFGVRKEDREMGVEIMEIGVQIRKVVIYSIRTFYRSVCNHPFLVGLVFVLIFLHRSFPFLFSLLVSASPVLVCTAILLGTLLSFGQTNIPEIEKEEKTTTHEIASLKTGIQRDDTVVERDESFVVEKYTGKRRDVVEKPIEEASSAADMVSEVDKSDGDLVYGAPLIEENSREIQLEKPVIEEADRELHYSGLKTNAETIKEIVADREFFENQYSRIENVEDENVELQRDQSPIESIDSRMADRADSSPSSLWKREEEEEEEEVDDEGSDSGSDRAESSSPDASMTDIIPMLDELHPLLDEDAPQPTHMSHDGSDAGSERSQRSSNCTNDSNEDNENQDQEAGDDDDNEDDDDEEEEETHGDKDDAVKSVITWTDDDQKNLMDLGTSELERNQRLESLIARRRVRRMMTEKNLIDLESSDLPFNITPVSTTRRNPFDLPFDSNDNMGLPPIPGSAPSIMLQRRNPFDLPYDSSEEKPNLMEDGFEQEFMPFAPKEVFFRRHESFNVGPSFFGPPKQEKQDIKFKPYFVPERMASEGTSYSSFQRQSSELSDSKVSSVPETDSICSVGDQDDKKLIEEEFSQAAELISDVDVEHPSELVGHGSESSEDVDVVGSAEDEDDTKLIEEDLSQEAEQISDTEHPAEHVGHGSESSENADSVELCQSEKIGTEHDELEMVSSISETRDVATHDEQGAGETHLNTGSDEVNYSSRSSLSSLSEVHERIFDEKEGEVSTSLEPKKENVIEESGISNQRSLEESDFNITIGLVDDSQHKEPVYDSSPPAVQKNLSSSSMSSDLPVESSEMGFAPELVKRTESFSDRKSDVGNQSKASDTPSNEQILADSSEVHPVDKNELVTSGISEKAEHIALNRGFSGDDQKLDGANASIVPEAVAEHVSIDLKPSSGAEAVEDRLIYQDGSYQHEQNQVPSLSFGTNIDVAVHQDLGQDLASSSEHTSSEDLSVTAPKEKQPSVVYEQVTGIHPVASSSENESIEEHTINEEGALRIKQDQVYSSSSDANFHVGIDQEANEEQLSTHSESVCEEKPMYELEEQPPLSDKAMVELSSENHEELRCRVQHVIFLEGFGVHHYPVHFGKGCGLRDTWWCWTGAMGAHNGGILILAGPKSMSEREQPIIHVESIVDSEVQPENKVSSNIYSSTVSGTGSPRSLSDLKDDYLAGVGNQDHIPVQPFNFPEEVIGSQVREQDMMEEADEIKEIDEGLLMELDAVGDFSVQELGSNLNEIENNRILGEEMNSEMLLVEAQSLEDIDSIFKKTEPVAIKTEVEIEIPHTGQIKEEINSGMAEFEAQSLEDSDKEIKKDVVEETKAECSEHGMSNEDSSLADTKMELPVVEARSIEDINLVFKQLHDNERSNSPSSVDDRRDVESKDPAETYSDLHVESQSEPSSVYDRLDVVESKDPEETSSNLVADVDLKPASEGNVDKPMKSDFKDGSEESESNEVGSTREIESSIKEPTVDKPVMSAFKDGSQESESNGVGSSKEIESSIKEPGVDNLMKSDLKDGLEESESNEVGSSKETESSIKEPSVDKLVKSDFKDGSEESESNEVGSAKEIESSIKEPSVPETSTNASTEQPDHGVQKFDDLNLNMSGDKASLFLQIIDFGTYKDYRAVRAPIASHCQVMIVMEFAVNHFWCYLGYAGLTETSPPSLLKEIWYNLAAGRQKKKEIGSISWTDDRIMLTKCAMINMGWAFNLVSKLGWAYDWCAVCPATVCPGPGGCVGMCLTSPAIASSVLIISDFVMALVSLILKVVLAVVVHMDMVICVTIVFPLTILNHCATLPQQISTHGCVTPAFDSHNALTTQIINHVEFVQTFLPSSFTATLAYSGNIACVANSPQPWLIDSRACSHMSGNSYLLSTSTPVTPHIVSVNEFSGPISRKGVLLPTKSLQSVINSFRDEHWGWNFNYEEGDSMTDGGKSL</sequence>
<gene>
    <name evidence="4" type="ORF">TEA_021808</name>
</gene>
<feature type="region of interest" description="Disordered" evidence="1">
    <location>
        <begin position="1584"/>
        <end position="1814"/>
    </location>
</feature>
<feature type="compositionally biased region" description="Basic and acidic residues" evidence="1">
    <location>
        <begin position="939"/>
        <end position="963"/>
    </location>
</feature>
<evidence type="ECO:0000313" key="5">
    <source>
        <dbReference type="Proteomes" id="UP000306102"/>
    </source>
</evidence>
<dbReference type="InterPro" id="IPR011004">
    <property type="entry name" value="Trimer_LpxA-like_sf"/>
</dbReference>
<feature type="transmembrane region" description="Helical" evidence="2">
    <location>
        <begin position="1962"/>
        <end position="1982"/>
    </location>
</feature>
<feature type="compositionally biased region" description="Acidic residues" evidence="1">
    <location>
        <begin position="826"/>
        <end position="857"/>
    </location>
</feature>
<feature type="compositionally biased region" description="Basic and acidic residues" evidence="1">
    <location>
        <begin position="858"/>
        <end position="868"/>
    </location>
</feature>
<dbReference type="SUPFAM" id="SSF51161">
    <property type="entry name" value="Trimeric LpxA-like enzymes"/>
    <property type="match status" value="1"/>
</dbReference>
<evidence type="ECO:0000313" key="4">
    <source>
        <dbReference type="EMBL" id="THF98966.1"/>
    </source>
</evidence>
<feature type="compositionally biased region" description="Polar residues" evidence="1">
    <location>
        <begin position="1798"/>
        <end position="1807"/>
    </location>
</feature>
<feature type="compositionally biased region" description="Low complexity" evidence="1">
    <location>
        <begin position="1009"/>
        <end position="1022"/>
    </location>
</feature>
<feature type="compositionally biased region" description="Basic and acidic residues" evidence="1">
    <location>
        <begin position="459"/>
        <end position="468"/>
    </location>
</feature>
<feature type="compositionally biased region" description="Acidic residues" evidence="1">
    <location>
        <begin position="479"/>
        <end position="491"/>
    </location>
</feature>
<keyword evidence="2" id="KW-1133">Transmembrane helix</keyword>
<dbReference type="STRING" id="542762.A0A4V3WK06"/>
<feature type="compositionally biased region" description="Basic and acidic residues" evidence="1">
    <location>
        <begin position="1647"/>
        <end position="1669"/>
    </location>
</feature>
<feature type="compositionally biased region" description="Basic and acidic residues" evidence="1">
    <location>
        <begin position="1595"/>
        <end position="1617"/>
    </location>
</feature>
<dbReference type="EMBL" id="SDRB02012099">
    <property type="protein sequence ID" value="THF98966.1"/>
    <property type="molecule type" value="Genomic_DNA"/>
</dbReference>
<organism evidence="4 5">
    <name type="scientific">Camellia sinensis var. sinensis</name>
    <name type="common">China tea</name>
    <dbReference type="NCBI Taxonomy" id="542762"/>
    <lineage>
        <taxon>Eukaryota</taxon>
        <taxon>Viridiplantae</taxon>
        <taxon>Streptophyta</taxon>
        <taxon>Embryophyta</taxon>
        <taxon>Tracheophyta</taxon>
        <taxon>Spermatophyta</taxon>
        <taxon>Magnoliopsida</taxon>
        <taxon>eudicotyledons</taxon>
        <taxon>Gunneridae</taxon>
        <taxon>Pentapetalae</taxon>
        <taxon>asterids</taxon>
        <taxon>Ericales</taxon>
        <taxon>Theaceae</taxon>
        <taxon>Camellia</taxon>
    </lineage>
</organism>
<feature type="region of interest" description="Disordered" evidence="1">
    <location>
        <begin position="756"/>
        <end position="791"/>
    </location>
</feature>
<accession>A0A4V3WK06</accession>
<feature type="region of interest" description="Disordered" evidence="1">
    <location>
        <begin position="19"/>
        <end position="217"/>
    </location>
</feature>
<feature type="domain" description="C-CAP/cofactor C-like" evidence="3">
    <location>
        <begin position="27"/>
        <end position="172"/>
    </location>
</feature>
<feature type="region of interest" description="Disordered" evidence="1">
    <location>
        <begin position="991"/>
        <end position="1071"/>
    </location>
</feature>
<name>A0A4V3WK06_CAMSN</name>
<feature type="compositionally biased region" description="Low complexity" evidence="1">
    <location>
        <begin position="36"/>
        <end position="217"/>
    </location>
</feature>
<dbReference type="InterPro" id="IPR017901">
    <property type="entry name" value="C-CAP_CF_C-like"/>
</dbReference>
<keyword evidence="5" id="KW-1185">Reference proteome</keyword>
<feature type="compositionally biased region" description="Low complexity" evidence="1">
    <location>
        <begin position="929"/>
        <end position="938"/>
    </location>
</feature>
<feature type="region of interest" description="Disordered" evidence="1">
    <location>
        <begin position="809"/>
        <end position="977"/>
    </location>
</feature>
<feature type="compositionally biased region" description="Basic and acidic residues" evidence="1">
    <location>
        <begin position="1626"/>
        <end position="1637"/>
    </location>
</feature>
<evidence type="ECO:0000256" key="2">
    <source>
        <dbReference type="SAM" id="Phobius"/>
    </source>
</evidence>
<feature type="transmembrane region" description="Helical" evidence="2">
    <location>
        <begin position="282"/>
        <end position="306"/>
    </location>
</feature>
<evidence type="ECO:0000256" key="1">
    <source>
        <dbReference type="SAM" id="MobiDB-lite"/>
    </source>
</evidence>
<dbReference type="Gene3D" id="2.160.10.10">
    <property type="entry name" value="Hexapeptide repeat proteins"/>
    <property type="match status" value="1"/>
</dbReference>
<feature type="compositionally biased region" description="Low complexity" evidence="1">
    <location>
        <begin position="768"/>
        <end position="778"/>
    </location>
</feature>